<protein>
    <submittedName>
        <fullName evidence="1">Uncharacterized protein</fullName>
    </submittedName>
</protein>
<evidence type="ECO:0000313" key="2">
    <source>
        <dbReference type="Proteomes" id="UP000243579"/>
    </source>
</evidence>
<proteinExistence type="predicted"/>
<sequence length="160" mass="17764">MHPKRSMHKHLSALRDDPAFALSGSAEWRTKYLGKLAIGRPETAAASLERKKSAPIMIPKSRSSSCDSFTWDHPAQLTSPLDLATSDDTDDDCDDDDYLFDDVDVFGLELPPVTVRHDEVPAPAPRRTEAFIPPHQLVAARDCFSLGVHRQFRKKPTAGI</sequence>
<name>A0A1V9YP69_ACHHY</name>
<accession>A0A1V9YP69</accession>
<dbReference type="AlphaFoldDB" id="A0A1V9YP69"/>
<evidence type="ECO:0000313" key="1">
    <source>
        <dbReference type="EMBL" id="OQR87437.1"/>
    </source>
</evidence>
<dbReference type="OrthoDB" id="70855at2759"/>
<organism evidence="1 2">
    <name type="scientific">Achlya hypogyna</name>
    <name type="common">Oomycete</name>
    <name type="synonym">Protoachlya hypogyna</name>
    <dbReference type="NCBI Taxonomy" id="1202772"/>
    <lineage>
        <taxon>Eukaryota</taxon>
        <taxon>Sar</taxon>
        <taxon>Stramenopiles</taxon>
        <taxon>Oomycota</taxon>
        <taxon>Saprolegniomycetes</taxon>
        <taxon>Saprolegniales</taxon>
        <taxon>Achlyaceae</taxon>
        <taxon>Achlya</taxon>
    </lineage>
</organism>
<gene>
    <name evidence="1" type="ORF">ACHHYP_08844</name>
</gene>
<comment type="caution">
    <text evidence="1">The sequence shown here is derived from an EMBL/GenBank/DDBJ whole genome shotgun (WGS) entry which is preliminary data.</text>
</comment>
<keyword evidence="2" id="KW-1185">Reference proteome</keyword>
<dbReference type="Proteomes" id="UP000243579">
    <property type="component" value="Unassembled WGS sequence"/>
</dbReference>
<reference evidence="1 2" key="1">
    <citation type="journal article" date="2014" name="Genome Biol. Evol.">
        <title>The secreted proteins of Achlya hypogyna and Thraustotheca clavata identify the ancestral oomycete secretome and reveal gene acquisitions by horizontal gene transfer.</title>
        <authorList>
            <person name="Misner I."/>
            <person name="Blouin N."/>
            <person name="Leonard G."/>
            <person name="Richards T.A."/>
            <person name="Lane C.E."/>
        </authorList>
    </citation>
    <scope>NUCLEOTIDE SEQUENCE [LARGE SCALE GENOMIC DNA]</scope>
    <source>
        <strain evidence="1 2">ATCC 48635</strain>
    </source>
</reference>
<dbReference type="EMBL" id="JNBR01001442">
    <property type="protein sequence ID" value="OQR87437.1"/>
    <property type="molecule type" value="Genomic_DNA"/>
</dbReference>